<name>A0AAV1XY62_LUPLU</name>
<comment type="caution">
    <text evidence="1">The sequence shown here is derived from an EMBL/GenBank/DDBJ whole genome shotgun (WGS) entry which is preliminary data.</text>
</comment>
<dbReference type="PANTHER" id="PTHR36616">
    <property type="entry name" value="BNAC07G32700D PROTEIN"/>
    <property type="match status" value="1"/>
</dbReference>
<proteinExistence type="predicted"/>
<dbReference type="EMBL" id="CAXHTB010000019">
    <property type="protein sequence ID" value="CAL0326168.1"/>
    <property type="molecule type" value="Genomic_DNA"/>
</dbReference>
<protein>
    <submittedName>
        <fullName evidence="1">Uncharacterized protein</fullName>
    </submittedName>
</protein>
<organism evidence="1 2">
    <name type="scientific">Lupinus luteus</name>
    <name type="common">European yellow lupine</name>
    <dbReference type="NCBI Taxonomy" id="3873"/>
    <lineage>
        <taxon>Eukaryota</taxon>
        <taxon>Viridiplantae</taxon>
        <taxon>Streptophyta</taxon>
        <taxon>Embryophyta</taxon>
        <taxon>Tracheophyta</taxon>
        <taxon>Spermatophyta</taxon>
        <taxon>Magnoliopsida</taxon>
        <taxon>eudicotyledons</taxon>
        <taxon>Gunneridae</taxon>
        <taxon>Pentapetalae</taxon>
        <taxon>rosids</taxon>
        <taxon>fabids</taxon>
        <taxon>Fabales</taxon>
        <taxon>Fabaceae</taxon>
        <taxon>Papilionoideae</taxon>
        <taxon>50 kb inversion clade</taxon>
        <taxon>genistoids sensu lato</taxon>
        <taxon>core genistoids</taxon>
        <taxon>Genisteae</taxon>
        <taxon>Lupinus</taxon>
    </lineage>
</organism>
<gene>
    <name evidence="1" type="ORF">LLUT_LOCUS27228</name>
</gene>
<evidence type="ECO:0000313" key="2">
    <source>
        <dbReference type="Proteomes" id="UP001497480"/>
    </source>
</evidence>
<accession>A0AAV1XY62</accession>
<dbReference type="Proteomes" id="UP001497480">
    <property type="component" value="Unassembled WGS sequence"/>
</dbReference>
<sequence>MLDLFFTVAFSSVPLILYFPPIRSINLFVENIEETLKTTSVYTNMVSHGLRGAWLRVLNCVCRRSR</sequence>
<dbReference type="PANTHER" id="PTHR36616:SF4">
    <property type="entry name" value="OS03G0174800 PROTEIN"/>
    <property type="match status" value="1"/>
</dbReference>
<dbReference type="AlphaFoldDB" id="A0AAV1XY62"/>
<keyword evidence="2" id="KW-1185">Reference proteome</keyword>
<evidence type="ECO:0000313" key="1">
    <source>
        <dbReference type="EMBL" id="CAL0326168.1"/>
    </source>
</evidence>
<reference evidence="1 2" key="1">
    <citation type="submission" date="2024-03" db="EMBL/GenBank/DDBJ databases">
        <authorList>
            <person name="Martinez-Hernandez J."/>
        </authorList>
    </citation>
    <scope>NUCLEOTIDE SEQUENCE [LARGE SCALE GENOMIC DNA]</scope>
</reference>